<dbReference type="SUPFAM" id="SSF52058">
    <property type="entry name" value="L domain-like"/>
    <property type="match status" value="1"/>
</dbReference>
<sequence length="682" mass="75888">MNLSGEIRPSLIELKSLRSLYLSGNSFEHIPIPKFFGSLKNLQYLNLSNCGFRGAIPPTLGNLSNLQFLDLSSIESQLFVKDLEWMTNLVSLRHLKLNYVNLSMVGSHWMEVFSKLSFLTELDLQHCGLSGSISSLNSINFTSLSVISIGGNSFRSKFPIWLLNLSNLVYIDVSSNKLYGQISPGLGELPNLQHLNLFENENLTGTIPTSIGNFCNLKHLDLGANTLTGSFSEFLEEIKNCTFEGPLPELSYLDLSRNQLVGRLPEQLSQLEKLTYLDLSDNKLQGLIPASFGTFKNLNEMRLQWNELNGSLPVSFGQLSELVVLKVHENRLTGILSEEHFSKLSKLKTLLMDGYSGPSFPTWLRSQKELSWLSFSNASISGSIPKWFWNISLNLQGLVLYGNQLQGAYLLDLSHNKFSGSIPLSRGESMLDLHYLLLSGAIPSNIGEFLPSLRFLSLSDLEVLDLSYNKLLGEVPAWIGAAFVNLVILNLRSNMFCGRLPSQLSNLSSLHVLDIAQNNLMGKIPITLVEFKAMAQEQLNMYQLKVNDSSSLYEERLVVIAKGQSLEYTNTLSLVVGIDLSDNNLSEEFPQEITKFNKLSGTIPSSMVSLSFLSYLNLSNNNFYGKIPFIGQMTTFTELAFMGNPDLCGVPLAIKCQDEDPNKGKVLLVTKMMVAMLINGFT</sequence>
<evidence type="ECO:0000259" key="12">
    <source>
        <dbReference type="Pfam" id="PF23598"/>
    </source>
</evidence>
<dbReference type="FunFam" id="3.80.10.10:FF:000041">
    <property type="entry name" value="LRR receptor-like serine/threonine-protein kinase ERECTA"/>
    <property type="match status" value="1"/>
</dbReference>
<keyword evidence="4" id="KW-0433">Leucine-rich repeat</keyword>
<keyword evidence="13" id="KW-0808">Transferase</keyword>
<dbReference type="SMART" id="SM00369">
    <property type="entry name" value="LRR_TYP"/>
    <property type="match status" value="9"/>
</dbReference>
<dbReference type="AlphaFoldDB" id="A0A438BSI1"/>
<evidence type="ECO:0000256" key="6">
    <source>
        <dbReference type="ARBA" id="ARBA00022729"/>
    </source>
</evidence>
<dbReference type="InterPro" id="IPR001611">
    <property type="entry name" value="Leu-rich_rpt"/>
</dbReference>
<dbReference type="Pfam" id="PF23598">
    <property type="entry name" value="LRR_14"/>
    <property type="match status" value="1"/>
</dbReference>
<dbReference type="InterPro" id="IPR003591">
    <property type="entry name" value="Leu-rich_rpt_typical-subtyp"/>
</dbReference>
<reference evidence="13 14" key="1">
    <citation type="journal article" date="2018" name="PLoS Genet.">
        <title>Population sequencing reveals clonal diversity and ancestral inbreeding in the grapevine cultivar Chardonnay.</title>
        <authorList>
            <person name="Roach M.J."/>
            <person name="Johnson D.L."/>
            <person name="Bohlmann J."/>
            <person name="van Vuuren H.J."/>
            <person name="Jones S.J."/>
            <person name="Pretorius I.S."/>
            <person name="Schmidt S.A."/>
            <person name="Borneman A.R."/>
        </authorList>
    </citation>
    <scope>NUCLEOTIDE SEQUENCE [LARGE SCALE GENOMIC DNA]</scope>
    <source>
        <strain evidence="14">cv. Chardonnay</strain>
        <tissue evidence="13">Leaf</tissue>
    </source>
</reference>
<keyword evidence="8" id="KW-1133">Transmembrane helix</keyword>
<keyword evidence="10 13" id="KW-0675">Receptor</keyword>
<organism evidence="13 14">
    <name type="scientific">Vitis vinifera</name>
    <name type="common">Grape</name>
    <dbReference type="NCBI Taxonomy" id="29760"/>
    <lineage>
        <taxon>Eukaryota</taxon>
        <taxon>Viridiplantae</taxon>
        <taxon>Streptophyta</taxon>
        <taxon>Embryophyta</taxon>
        <taxon>Tracheophyta</taxon>
        <taxon>Spermatophyta</taxon>
        <taxon>Magnoliopsida</taxon>
        <taxon>eudicotyledons</taxon>
        <taxon>Gunneridae</taxon>
        <taxon>Pentapetalae</taxon>
        <taxon>rosids</taxon>
        <taxon>Vitales</taxon>
        <taxon>Vitaceae</taxon>
        <taxon>Viteae</taxon>
        <taxon>Vitis</taxon>
    </lineage>
</organism>
<evidence type="ECO:0000256" key="5">
    <source>
        <dbReference type="ARBA" id="ARBA00022692"/>
    </source>
</evidence>
<dbReference type="EMBL" id="QGNW01002643">
    <property type="protein sequence ID" value="RVW13919.1"/>
    <property type="molecule type" value="Genomic_DNA"/>
</dbReference>
<dbReference type="GO" id="GO:0005886">
    <property type="term" value="C:plasma membrane"/>
    <property type="evidence" value="ECO:0007669"/>
    <property type="project" value="UniProtKB-SubCell"/>
</dbReference>
<gene>
    <name evidence="13" type="primary">FLS2_1</name>
    <name evidence="13" type="ORF">CK203_089961</name>
</gene>
<dbReference type="InterPro" id="IPR055414">
    <property type="entry name" value="LRR_R13L4/SHOC2-like"/>
</dbReference>
<accession>A0A438BSI1</accession>
<evidence type="ECO:0000313" key="14">
    <source>
        <dbReference type="Proteomes" id="UP000288805"/>
    </source>
</evidence>
<proteinExistence type="inferred from homology"/>
<evidence type="ECO:0000256" key="8">
    <source>
        <dbReference type="ARBA" id="ARBA00022989"/>
    </source>
</evidence>
<evidence type="ECO:0000256" key="7">
    <source>
        <dbReference type="ARBA" id="ARBA00022737"/>
    </source>
</evidence>
<dbReference type="PRINTS" id="PR00019">
    <property type="entry name" value="LEURICHRPT"/>
</dbReference>
<evidence type="ECO:0000256" key="1">
    <source>
        <dbReference type="ARBA" id="ARBA00004251"/>
    </source>
</evidence>
<comment type="similarity">
    <text evidence="2">Belongs to the RLP family.</text>
</comment>
<evidence type="ECO:0000313" key="13">
    <source>
        <dbReference type="EMBL" id="RVW13919.1"/>
    </source>
</evidence>
<keyword evidence="11" id="KW-0325">Glycoprotein</keyword>
<dbReference type="PANTHER" id="PTHR48063">
    <property type="entry name" value="LRR RECEPTOR-LIKE KINASE"/>
    <property type="match status" value="1"/>
</dbReference>
<dbReference type="FunFam" id="3.80.10.10:FF:000383">
    <property type="entry name" value="Leucine-rich repeat receptor protein kinase EMS1"/>
    <property type="match status" value="1"/>
</dbReference>
<protein>
    <submittedName>
        <fullName evidence="13">LRR receptor-like serine/threonine-protein kinase FLS2</fullName>
    </submittedName>
</protein>
<dbReference type="InterPro" id="IPR046956">
    <property type="entry name" value="RLP23-like"/>
</dbReference>
<keyword evidence="7" id="KW-0677">Repeat</keyword>
<dbReference type="InterPro" id="IPR032675">
    <property type="entry name" value="LRR_dom_sf"/>
</dbReference>
<keyword evidence="13" id="KW-0418">Kinase</keyword>
<keyword evidence="5" id="KW-0812">Transmembrane</keyword>
<dbReference type="Proteomes" id="UP000288805">
    <property type="component" value="Unassembled WGS sequence"/>
</dbReference>
<dbReference type="Gene3D" id="3.80.10.10">
    <property type="entry name" value="Ribonuclease Inhibitor"/>
    <property type="match status" value="3"/>
</dbReference>
<dbReference type="PANTHER" id="PTHR48063:SF16">
    <property type="entry name" value="LRR RECEPTOR-LIKE SERINE_THREONINE-PROTEIN KINASE GSO1"/>
    <property type="match status" value="1"/>
</dbReference>
<evidence type="ECO:0000256" key="3">
    <source>
        <dbReference type="ARBA" id="ARBA00022475"/>
    </source>
</evidence>
<evidence type="ECO:0000256" key="4">
    <source>
        <dbReference type="ARBA" id="ARBA00022614"/>
    </source>
</evidence>
<keyword evidence="6" id="KW-0732">Signal</keyword>
<evidence type="ECO:0000256" key="9">
    <source>
        <dbReference type="ARBA" id="ARBA00023136"/>
    </source>
</evidence>
<keyword evidence="9" id="KW-0472">Membrane</keyword>
<feature type="domain" description="Disease resistance R13L4/SHOC-2-like LRR" evidence="12">
    <location>
        <begin position="11"/>
        <end position="231"/>
    </location>
</feature>
<comment type="caution">
    <text evidence="13">The sequence shown here is derived from an EMBL/GenBank/DDBJ whole genome shotgun (WGS) entry which is preliminary data.</text>
</comment>
<dbReference type="Pfam" id="PF00560">
    <property type="entry name" value="LRR_1"/>
    <property type="match status" value="3"/>
</dbReference>
<comment type="subcellular location">
    <subcellularLocation>
        <location evidence="1">Cell membrane</location>
        <topology evidence="1">Single-pass type I membrane protein</topology>
    </subcellularLocation>
</comment>
<evidence type="ECO:0000256" key="2">
    <source>
        <dbReference type="ARBA" id="ARBA00009592"/>
    </source>
</evidence>
<evidence type="ECO:0000256" key="10">
    <source>
        <dbReference type="ARBA" id="ARBA00023170"/>
    </source>
</evidence>
<dbReference type="SUPFAM" id="SSF52047">
    <property type="entry name" value="RNI-like"/>
    <property type="match status" value="1"/>
</dbReference>
<name>A0A438BSI1_VITVI</name>
<keyword evidence="3" id="KW-1003">Cell membrane</keyword>
<evidence type="ECO:0000256" key="11">
    <source>
        <dbReference type="ARBA" id="ARBA00023180"/>
    </source>
</evidence>
<dbReference type="GO" id="GO:0016301">
    <property type="term" value="F:kinase activity"/>
    <property type="evidence" value="ECO:0007669"/>
    <property type="project" value="UniProtKB-KW"/>
</dbReference>
<dbReference type="Pfam" id="PF13855">
    <property type="entry name" value="LRR_8"/>
    <property type="match status" value="1"/>
</dbReference>